<dbReference type="EMBL" id="JABCRI010000014">
    <property type="protein sequence ID" value="KAF8394138.1"/>
    <property type="molecule type" value="Genomic_DNA"/>
</dbReference>
<proteinExistence type="predicted"/>
<dbReference type="PANTHER" id="PTHR36807">
    <property type="entry name" value="PHOSPHOGLYCOLATE PHOSPHATASE"/>
    <property type="match status" value="1"/>
</dbReference>
<organism evidence="1 2">
    <name type="scientific">Tetracentron sinense</name>
    <name type="common">Spur-leaf</name>
    <dbReference type="NCBI Taxonomy" id="13715"/>
    <lineage>
        <taxon>Eukaryota</taxon>
        <taxon>Viridiplantae</taxon>
        <taxon>Streptophyta</taxon>
        <taxon>Embryophyta</taxon>
        <taxon>Tracheophyta</taxon>
        <taxon>Spermatophyta</taxon>
        <taxon>Magnoliopsida</taxon>
        <taxon>Trochodendrales</taxon>
        <taxon>Trochodendraceae</taxon>
        <taxon>Tetracentron</taxon>
    </lineage>
</organism>
<gene>
    <name evidence="1" type="ORF">HHK36_020344</name>
</gene>
<dbReference type="AlphaFoldDB" id="A0A835D8A1"/>
<keyword evidence="2" id="KW-1185">Reference proteome</keyword>
<evidence type="ECO:0000313" key="1">
    <source>
        <dbReference type="EMBL" id="KAF8394138.1"/>
    </source>
</evidence>
<name>A0A835D8A1_TETSI</name>
<protein>
    <submittedName>
        <fullName evidence="1">Uncharacterized protein</fullName>
    </submittedName>
</protein>
<accession>A0A835D8A1</accession>
<evidence type="ECO:0000313" key="2">
    <source>
        <dbReference type="Proteomes" id="UP000655225"/>
    </source>
</evidence>
<comment type="caution">
    <text evidence="1">The sequence shown here is derived from an EMBL/GenBank/DDBJ whole genome shotgun (WGS) entry which is preliminary data.</text>
</comment>
<dbReference type="OrthoDB" id="1739515at2759"/>
<dbReference type="Proteomes" id="UP000655225">
    <property type="component" value="Unassembled WGS sequence"/>
</dbReference>
<reference evidence="1 2" key="1">
    <citation type="submission" date="2020-04" db="EMBL/GenBank/DDBJ databases">
        <title>Plant Genome Project.</title>
        <authorList>
            <person name="Zhang R.-G."/>
        </authorList>
    </citation>
    <scope>NUCLEOTIDE SEQUENCE [LARGE SCALE GENOMIC DNA]</scope>
    <source>
        <strain evidence="1">YNK0</strain>
        <tissue evidence="1">Leaf</tissue>
    </source>
</reference>
<sequence length="243" mass="26722">MWVGMLFAAPDSTVQKLIPLLGGAHILSPFVLARECIGQRMDIRTFSNGGICSYAVMCQATISVKLLQIGCHNSEWKSVSQREFLDMFPGTLISPHSSTPSNWVPVVDQVLLMVTLVLAYVAGEVAAEKAYFKSKKNILVLDAVSKISTSSGSSVKIDHQANSKYTWNLVKGKLMVALDAIEHDANLKNKDVNNISGNYEIVNRDDWLISFLSLMLEKLGDDTIVQNINLSGKEDLFEDALLS</sequence>
<dbReference type="PANTHER" id="PTHR36807:SF2">
    <property type="entry name" value="PHOSPHOGLYCOLATE PHOSPHATASE"/>
    <property type="match status" value="1"/>
</dbReference>